<dbReference type="Proteomes" id="UP001243717">
    <property type="component" value="Unassembled WGS sequence"/>
</dbReference>
<keyword evidence="3" id="KW-1185">Reference proteome</keyword>
<dbReference type="InterPro" id="IPR019099">
    <property type="entry name" value="Uncharacterised_PGPGW_TM"/>
</dbReference>
<keyword evidence="1" id="KW-1133">Transmembrane helix</keyword>
<dbReference type="Pfam" id="PF09656">
    <property type="entry name" value="PGPGW"/>
    <property type="match status" value="1"/>
</dbReference>
<evidence type="ECO:0000313" key="3">
    <source>
        <dbReference type="Proteomes" id="UP001243717"/>
    </source>
</evidence>
<evidence type="ECO:0000313" key="2">
    <source>
        <dbReference type="EMBL" id="MDQ8193669.1"/>
    </source>
</evidence>
<protein>
    <recommendedName>
        <fullName evidence="4">Transmembrane protein (PGPGW)</fullName>
    </recommendedName>
</protein>
<proteinExistence type="predicted"/>
<keyword evidence="1" id="KW-0472">Membrane</keyword>
<reference evidence="2 3" key="1">
    <citation type="submission" date="2023-04" db="EMBL/GenBank/DDBJ databases">
        <title>A novel bacteria isolated from coastal sediment.</title>
        <authorList>
            <person name="Liu X.-J."/>
            <person name="Du Z.-J."/>
        </authorList>
    </citation>
    <scope>NUCLEOTIDE SEQUENCE [LARGE SCALE GENOMIC DNA]</scope>
    <source>
        <strain evidence="2 3">SDUM461004</strain>
    </source>
</reference>
<feature type="transmembrane region" description="Helical" evidence="1">
    <location>
        <begin position="58"/>
        <end position="81"/>
    </location>
</feature>
<keyword evidence="1" id="KW-0812">Transmembrane</keyword>
<gene>
    <name evidence="2" type="ORF">QEH59_04500</name>
</gene>
<accession>A0ABU1AGF9</accession>
<dbReference type="RefSeq" id="WP_308984152.1">
    <property type="nucleotide sequence ID" value="NZ_JARXIC010000005.1"/>
</dbReference>
<dbReference type="EMBL" id="JARXIC010000005">
    <property type="protein sequence ID" value="MDQ8193669.1"/>
    <property type="molecule type" value="Genomic_DNA"/>
</dbReference>
<evidence type="ECO:0000256" key="1">
    <source>
        <dbReference type="SAM" id="Phobius"/>
    </source>
</evidence>
<sequence length="136" mass="15531">MLQNFLSQHSETILLLASISLFAFVLSIILLPFSIIRLPEDFFVREPPPRTALSPLKLLFYIIKNFIGVLLLLAGMVMIFMPGQGILTMLFGITLMDFPGKRQLEIRIVRAPRVARSLNWLRKKADKPAFILPENH</sequence>
<name>A0ABU1AGF9_9BACT</name>
<feature type="transmembrane region" description="Helical" evidence="1">
    <location>
        <begin position="12"/>
        <end position="38"/>
    </location>
</feature>
<organism evidence="2 3">
    <name type="scientific">Thalassobacterium sedimentorum</name>
    <dbReference type="NCBI Taxonomy" id="3041258"/>
    <lineage>
        <taxon>Bacteria</taxon>
        <taxon>Pseudomonadati</taxon>
        <taxon>Verrucomicrobiota</taxon>
        <taxon>Opitutia</taxon>
        <taxon>Puniceicoccales</taxon>
        <taxon>Coraliomargaritaceae</taxon>
        <taxon>Thalassobacterium</taxon>
    </lineage>
</organism>
<comment type="caution">
    <text evidence="2">The sequence shown here is derived from an EMBL/GenBank/DDBJ whole genome shotgun (WGS) entry which is preliminary data.</text>
</comment>
<evidence type="ECO:0008006" key="4">
    <source>
        <dbReference type="Google" id="ProtNLM"/>
    </source>
</evidence>